<name>A0A4Q7UZD6_PSEST</name>
<evidence type="ECO:0000313" key="3">
    <source>
        <dbReference type="Proteomes" id="UP000291591"/>
    </source>
</evidence>
<proteinExistence type="predicted"/>
<organism evidence="2 3">
    <name type="scientific">Pseudonocardia sediminis</name>
    <dbReference type="NCBI Taxonomy" id="1397368"/>
    <lineage>
        <taxon>Bacteria</taxon>
        <taxon>Bacillati</taxon>
        <taxon>Actinomycetota</taxon>
        <taxon>Actinomycetes</taxon>
        <taxon>Pseudonocardiales</taxon>
        <taxon>Pseudonocardiaceae</taxon>
        <taxon>Pseudonocardia</taxon>
    </lineage>
</organism>
<dbReference type="Proteomes" id="UP000291591">
    <property type="component" value="Unassembled WGS sequence"/>
</dbReference>
<dbReference type="RefSeq" id="WP_130291659.1">
    <property type="nucleotide sequence ID" value="NZ_SHKL01000001.1"/>
</dbReference>
<protein>
    <submittedName>
        <fullName evidence="2">Uncharacterized protein</fullName>
    </submittedName>
</protein>
<dbReference type="EMBL" id="SHKL01000001">
    <property type="protein sequence ID" value="RZT87517.1"/>
    <property type="molecule type" value="Genomic_DNA"/>
</dbReference>
<reference evidence="2 3" key="1">
    <citation type="submission" date="2019-02" db="EMBL/GenBank/DDBJ databases">
        <title>Sequencing the genomes of 1000 actinobacteria strains.</title>
        <authorList>
            <person name="Klenk H.-P."/>
        </authorList>
    </citation>
    <scope>NUCLEOTIDE SEQUENCE [LARGE SCALE GENOMIC DNA]</scope>
    <source>
        <strain evidence="2 3">DSM 45779</strain>
    </source>
</reference>
<dbReference type="AlphaFoldDB" id="A0A4Q7UZD6"/>
<keyword evidence="3" id="KW-1185">Reference proteome</keyword>
<gene>
    <name evidence="2" type="ORF">EV383_4442</name>
</gene>
<evidence type="ECO:0000313" key="2">
    <source>
        <dbReference type="EMBL" id="RZT87517.1"/>
    </source>
</evidence>
<feature type="compositionally biased region" description="Pro residues" evidence="1">
    <location>
        <begin position="23"/>
        <end position="33"/>
    </location>
</feature>
<sequence length="150" mass="16831">MTALAEPLRGALPTEPWSRPWQDPSPDPPPMDPNPRTAVVASPGSRDPRPLRRALWEVWREIGRPITVVHDPACVWASEWVLEHKPCQLRSEPVRLWSGTVVERVRAVQAIARSHPPLVVASLAGHGFYERLLVDECRRHGVPVRAVETS</sequence>
<evidence type="ECO:0000256" key="1">
    <source>
        <dbReference type="SAM" id="MobiDB-lite"/>
    </source>
</evidence>
<accession>A0A4Q7UZD6</accession>
<feature type="region of interest" description="Disordered" evidence="1">
    <location>
        <begin position="1"/>
        <end position="48"/>
    </location>
</feature>
<comment type="caution">
    <text evidence="2">The sequence shown here is derived from an EMBL/GenBank/DDBJ whole genome shotgun (WGS) entry which is preliminary data.</text>
</comment>